<evidence type="ECO:0000313" key="3">
    <source>
        <dbReference type="Proteomes" id="UP001285441"/>
    </source>
</evidence>
<sequence>MLLAFASRKYPSAARVGRLLARVRLPVRDPPRRPSLSSRASNCLIPTHNQPADIYVYQSFLRQSGCLSVELEDRWPARVQSLRRDLLRLFLLSHRNAQLAPSTPEQQMSLRRARGPLVRQDPVRGMGPPSPPMRAIEIAETKTPVRPVSHWKPVIEGFRQQKYDYVETLRGKRDPGHAAKKLEAEDLAQKHQLDVSQAIREKAERNARAQKAAALPKKVIAPRKITRSCSGDVVFSPRPRPIGNSPVVPGRRFASLDDLSLAKKSFGTPRRGVSDPLADSFFQPTPKR</sequence>
<comment type="caution">
    <text evidence="2">The sequence shown here is derived from an EMBL/GenBank/DDBJ whole genome shotgun (WGS) entry which is preliminary data.</text>
</comment>
<evidence type="ECO:0000256" key="1">
    <source>
        <dbReference type="SAM" id="MobiDB-lite"/>
    </source>
</evidence>
<name>A0AAE0NY32_9PEZI</name>
<organism evidence="2 3">
    <name type="scientific">Podospora didyma</name>
    <dbReference type="NCBI Taxonomy" id="330526"/>
    <lineage>
        <taxon>Eukaryota</taxon>
        <taxon>Fungi</taxon>
        <taxon>Dikarya</taxon>
        <taxon>Ascomycota</taxon>
        <taxon>Pezizomycotina</taxon>
        <taxon>Sordariomycetes</taxon>
        <taxon>Sordariomycetidae</taxon>
        <taxon>Sordariales</taxon>
        <taxon>Podosporaceae</taxon>
        <taxon>Podospora</taxon>
    </lineage>
</organism>
<dbReference type="Proteomes" id="UP001285441">
    <property type="component" value="Unassembled WGS sequence"/>
</dbReference>
<dbReference type="EMBL" id="JAULSW010000002">
    <property type="protein sequence ID" value="KAK3389928.1"/>
    <property type="molecule type" value="Genomic_DNA"/>
</dbReference>
<evidence type="ECO:0000313" key="2">
    <source>
        <dbReference type="EMBL" id="KAK3389928.1"/>
    </source>
</evidence>
<reference evidence="2" key="2">
    <citation type="submission" date="2023-06" db="EMBL/GenBank/DDBJ databases">
        <authorList>
            <consortium name="Lawrence Berkeley National Laboratory"/>
            <person name="Haridas S."/>
            <person name="Hensen N."/>
            <person name="Bonometti L."/>
            <person name="Westerberg I."/>
            <person name="Brannstrom I.O."/>
            <person name="Guillou S."/>
            <person name="Cros-Aarteil S."/>
            <person name="Calhoun S."/>
            <person name="Kuo A."/>
            <person name="Mondo S."/>
            <person name="Pangilinan J."/>
            <person name="Riley R."/>
            <person name="LaButti K."/>
            <person name="Andreopoulos B."/>
            <person name="Lipzen A."/>
            <person name="Chen C."/>
            <person name="Yanf M."/>
            <person name="Daum C."/>
            <person name="Ng V."/>
            <person name="Clum A."/>
            <person name="Steindorff A."/>
            <person name="Ohm R."/>
            <person name="Martin F."/>
            <person name="Silar P."/>
            <person name="Natvig D."/>
            <person name="Lalanne C."/>
            <person name="Gautier V."/>
            <person name="Ament-velasquez S.L."/>
            <person name="Kruys A."/>
            <person name="Hutchinson M.I."/>
            <person name="Powell A.J."/>
            <person name="Barry K."/>
            <person name="Miller A.N."/>
            <person name="Grigoriev I.V."/>
            <person name="Debuchy R."/>
            <person name="Gladieux P."/>
            <person name="Thoren M.H."/>
            <person name="Johannesson H."/>
        </authorList>
    </citation>
    <scope>NUCLEOTIDE SEQUENCE</scope>
    <source>
        <strain evidence="2">CBS 232.78</strain>
    </source>
</reference>
<proteinExistence type="predicted"/>
<feature type="region of interest" description="Disordered" evidence="1">
    <location>
        <begin position="265"/>
        <end position="288"/>
    </location>
</feature>
<reference evidence="2" key="1">
    <citation type="journal article" date="2023" name="Mol. Phylogenet. Evol.">
        <title>Genome-scale phylogeny and comparative genomics of the fungal order Sordariales.</title>
        <authorList>
            <person name="Hensen N."/>
            <person name="Bonometti L."/>
            <person name="Westerberg I."/>
            <person name="Brannstrom I.O."/>
            <person name="Guillou S."/>
            <person name="Cros-Aarteil S."/>
            <person name="Calhoun S."/>
            <person name="Haridas S."/>
            <person name="Kuo A."/>
            <person name="Mondo S."/>
            <person name="Pangilinan J."/>
            <person name="Riley R."/>
            <person name="LaButti K."/>
            <person name="Andreopoulos B."/>
            <person name="Lipzen A."/>
            <person name="Chen C."/>
            <person name="Yan M."/>
            <person name="Daum C."/>
            <person name="Ng V."/>
            <person name="Clum A."/>
            <person name="Steindorff A."/>
            <person name="Ohm R.A."/>
            <person name="Martin F."/>
            <person name="Silar P."/>
            <person name="Natvig D.O."/>
            <person name="Lalanne C."/>
            <person name="Gautier V."/>
            <person name="Ament-Velasquez S.L."/>
            <person name="Kruys A."/>
            <person name="Hutchinson M.I."/>
            <person name="Powell A.J."/>
            <person name="Barry K."/>
            <person name="Miller A.N."/>
            <person name="Grigoriev I.V."/>
            <person name="Debuchy R."/>
            <person name="Gladieux P."/>
            <person name="Hiltunen Thoren M."/>
            <person name="Johannesson H."/>
        </authorList>
    </citation>
    <scope>NUCLEOTIDE SEQUENCE</scope>
    <source>
        <strain evidence="2">CBS 232.78</strain>
    </source>
</reference>
<dbReference type="AlphaFoldDB" id="A0AAE0NY32"/>
<accession>A0AAE0NY32</accession>
<gene>
    <name evidence="2" type="ORF">B0H63DRAFT_446086</name>
</gene>
<protein>
    <submittedName>
        <fullName evidence="2">Uncharacterized protein</fullName>
    </submittedName>
</protein>
<keyword evidence="3" id="KW-1185">Reference proteome</keyword>